<organism evidence="1">
    <name type="scientific">Anguilla anguilla</name>
    <name type="common">European freshwater eel</name>
    <name type="synonym">Muraena anguilla</name>
    <dbReference type="NCBI Taxonomy" id="7936"/>
    <lineage>
        <taxon>Eukaryota</taxon>
        <taxon>Metazoa</taxon>
        <taxon>Chordata</taxon>
        <taxon>Craniata</taxon>
        <taxon>Vertebrata</taxon>
        <taxon>Euteleostomi</taxon>
        <taxon>Actinopterygii</taxon>
        <taxon>Neopterygii</taxon>
        <taxon>Teleostei</taxon>
        <taxon>Anguilliformes</taxon>
        <taxon>Anguillidae</taxon>
        <taxon>Anguilla</taxon>
    </lineage>
</organism>
<proteinExistence type="predicted"/>
<name>A0A0E9WNL1_ANGAN</name>
<accession>A0A0E9WNL1</accession>
<evidence type="ECO:0000313" key="1">
    <source>
        <dbReference type="EMBL" id="JAH91053.1"/>
    </source>
</evidence>
<reference evidence="1" key="1">
    <citation type="submission" date="2014-11" db="EMBL/GenBank/DDBJ databases">
        <authorList>
            <person name="Amaro Gonzalez C."/>
        </authorList>
    </citation>
    <scope>NUCLEOTIDE SEQUENCE</scope>
</reference>
<dbReference type="AlphaFoldDB" id="A0A0E9WNL1"/>
<reference evidence="1" key="2">
    <citation type="journal article" date="2015" name="Fish Shellfish Immunol.">
        <title>Early steps in the European eel (Anguilla anguilla)-Vibrio vulnificus interaction in the gills: Role of the RtxA13 toxin.</title>
        <authorList>
            <person name="Callol A."/>
            <person name="Pajuelo D."/>
            <person name="Ebbesson L."/>
            <person name="Teles M."/>
            <person name="MacKenzie S."/>
            <person name="Amaro C."/>
        </authorList>
    </citation>
    <scope>NUCLEOTIDE SEQUENCE</scope>
</reference>
<sequence>MYTIVPAFRPHSQRRLGFTVRTQERVCVSGTDCFRGCTTATLPKLLAKLLKVKGQSSHIRVSVSIVNQSEDVKKIK</sequence>
<dbReference type="EMBL" id="GBXM01017524">
    <property type="protein sequence ID" value="JAH91053.1"/>
    <property type="molecule type" value="Transcribed_RNA"/>
</dbReference>
<protein>
    <submittedName>
        <fullName evidence="1">Uncharacterized protein</fullName>
    </submittedName>
</protein>